<dbReference type="AlphaFoldDB" id="A0A6B2L5F4"/>
<dbReference type="PRINTS" id="PR00633">
    <property type="entry name" value="RCCNDNSATION"/>
</dbReference>
<feature type="repeat" description="RCC1" evidence="2">
    <location>
        <begin position="64"/>
        <end position="113"/>
    </location>
</feature>
<evidence type="ECO:0000256" key="1">
    <source>
        <dbReference type="ARBA" id="ARBA00022737"/>
    </source>
</evidence>
<dbReference type="InterPro" id="IPR000408">
    <property type="entry name" value="Reg_chr_condens"/>
</dbReference>
<dbReference type="EMBL" id="GIBP01003243">
    <property type="protein sequence ID" value="NDV32212.1"/>
    <property type="molecule type" value="Transcribed_RNA"/>
</dbReference>
<evidence type="ECO:0000256" key="2">
    <source>
        <dbReference type="PROSITE-ProRule" id="PRU00235"/>
    </source>
</evidence>
<proteinExistence type="predicted"/>
<feature type="repeat" description="RCC1" evidence="2">
    <location>
        <begin position="114"/>
        <end position="160"/>
    </location>
</feature>
<sequence length="412" mass="44187">MGQTSWFLSSSNAIYVSGNNEYGQLGIGSYAHQNVPQLFTSPSGKQVINLSSGCRHTAIITEDGKLYSFGHNDQQQCGVRGQDKLSSPTLVPSSVRFVMVSCGNAHTLALSEDGKVYAFGGNAFGQLGVSRPQGLSAVEIDERVVSISAGNDHSAALSESGQVYTWGCGTSGQLGLDHSDNVQFPEKLSSISDKVTKVSCGYMHTAVLTEKGDVHVFGFLNNELKFGQTGKKVGSFPSDKVKTLASGSTHILVLTYSGKVYGIGVNGHGQLASTEKILTQLQEIAPLQGKKINQVATGFQHSLALTNSGQVLAFGRNERGQLGVGHSKLQTTPAQLKIPNVSTLVDIFQMSQLQPLRASSNIEEITETLPLPVPSTVYHEQYNLDLSQQAPLQTESIETELPLPQFFKINKK</sequence>
<dbReference type="PROSITE" id="PS50012">
    <property type="entry name" value="RCC1_3"/>
    <property type="match status" value="6"/>
</dbReference>
<feature type="repeat" description="RCC1" evidence="2">
    <location>
        <begin position="161"/>
        <end position="211"/>
    </location>
</feature>
<dbReference type="PROSITE" id="PS00626">
    <property type="entry name" value="RCC1_2"/>
    <property type="match status" value="3"/>
</dbReference>
<keyword evidence="1" id="KW-0677">Repeat</keyword>
<feature type="repeat" description="RCC1" evidence="2">
    <location>
        <begin position="12"/>
        <end position="63"/>
    </location>
</feature>
<organism evidence="4">
    <name type="scientific">Arcella intermedia</name>
    <dbReference type="NCBI Taxonomy" id="1963864"/>
    <lineage>
        <taxon>Eukaryota</taxon>
        <taxon>Amoebozoa</taxon>
        <taxon>Tubulinea</taxon>
        <taxon>Elardia</taxon>
        <taxon>Arcellinida</taxon>
        <taxon>Sphaerothecina</taxon>
        <taxon>Arcellidae</taxon>
        <taxon>Arcella</taxon>
    </lineage>
</organism>
<feature type="domain" description="RCC1-like" evidence="3">
    <location>
        <begin position="96"/>
        <end position="342"/>
    </location>
</feature>
<evidence type="ECO:0000313" key="4">
    <source>
        <dbReference type="EMBL" id="NDV32212.1"/>
    </source>
</evidence>
<dbReference type="Gene3D" id="2.130.10.30">
    <property type="entry name" value="Regulator of chromosome condensation 1/beta-lactamase-inhibitor protein II"/>
    <property type="match status" value="2"/>
</dbReference>
<dbReference type="Pfam" id="PF00415">
    <property type="entry name" value="RCC1"/>
    <property type="match status" value="1"/>
</dbReference>
<protein>
    <recommendedName>
        <fullName evidence="3">RCC1-like domain-containing protein</fullName>
    </recommendedName>
</protein>
<name>A0A6B2L5F4_9EUKA</name>
<dbReference type="InterPro" id="IPR058923">
    <property type="entry name" value="RCC1-like_dom"/>
</dbReference>
<dbReference type="InterPro" id="IPR051625">
    <property type="entry name" value="Signaling_Regulatory_Domain"/>
</dbReference>
<dbReference type="PANTHER" id="PTHR22872">
    <property type="entry name" value="BTK-BINDING PROTEIN-RELATED"/>
    <property type="match status" value="1"/>
</dbReference>
<dbReference type="Pfam" id="PF25390">
    <property type="entry name" value="WD40_RLD"/>
    <property type="match status" value="1"/>
</dbReference>
<dbReference type="SUPFAM" id="SSF50985">
    <property type="entry name" value="RCC1/BLIP-II"/>
    <property type="match status" value="1"/>
</dbReference>
<evidence type="ECO:0000259" key="3">
    <source>
        <dbReference type="Pfam" id="PF25390"/>
    </source>
</evidence>
<feature type="repeat" description="RCC1" evidence="2">
    <location>
        <begin position="258"/>
        <end position="308"/>
    </location>
</feature>
<dbReference type="InterPro" id="IPR009091">
    <property type="entry name" value="RCC1/BLIP-II"/>
</dbReference>
<reference evidence="4" key="1">
    <citation type="journal article" date="2020" name="J. Eukaryot. Microbiol.">
        <title>De novo Sequencing, Assembly and Annotation of the Transcriptome for the Free-Living Testate Amoeba Arcella intermedia.</title>
        <authorList>
            <person name="Ribeiro G.M."/>
            <person name="Porfirio-Sousa A.L."/>
            <person name="Maurer-Alcala X.X."/>
            <person name="Katz L.A."/>
            <person name="Lahr D.J.G."/>
        </authorList>
    </citation>
    <scope>NUCLEOTIDE SEQUENCE</scope>
</reference>
<feature type="repeat" description="RCC1" evidence="2">
    <location>
        <begin position="309"/>
        <end position="360"/>
    </location>
</feature>
<accession>A0A6B2L5F4</accession>